<proteinExistence type="predicted"/>
<gene>
    <name evidence="2" type="ORF">ACFFLM_00390</name>
</gene>
<dbReference type="EMBL" id="JBHLYR010000003">
    <property type="protein sequence ID" value="MFB9990450.1"/>
    <property type="molecule type" value="Genomic_DNA"/>
</dbReference>
<dbReference type="PANTHER" id="PTHR35528">
    <property type="entry name" value="BLL1675 PROTEIN"/>
    <property type="match status" value="1"/>
</dbReference>
<dbReference type="RefSeq" id="WP_380004376.1">
    <property type="nucleotide sequence ID" value="NZ_JBHLYR010000003.1"/>
</dbReference>
<accession>A0ABV6ASG8</accession>
<dbReference type="InterPro" id="IPR052183">
    <property type="entry name" value="IS_Transposase"/>
</dbReference>
<organism evidence="2 3">
    <name type="scientific">Deinococcus oregonensis</name>
    <dbReference type="NCBI Taxonomy" id="1805970"/>
    <lineage>
        <taxon>Bacteria</taxon>
        <taxon>Thermotogati</taxon>
        <taxon>Deinococcota</taxon>
        <taxon>Deinococci</taxon>
        <taxon>Deinococcales</taxon>
        <taxon>Deinococcaceae</taxon>
        <taxon>Deinococcus</taxon>
    </lineage>
</organism>
<dbReference type="Proteomes" id="UP001589733">
    <property type="component" value="Unassembled WGS sequence"/>
</dbReference>
<dbReference type="InterPro" id="IPR032874">
    <property type="entry name" value="DDE_dom"/>
</dbReference>
<keyword evidence="3" id="KW-1185">Reference proteome</keyword>
<evidence type="ECO:0000259" key="1">
    <source>
        <dbReference type="Pfam" id="PF13610"/>
    </source>
</evidence>
<dbReference type="PANTHER" id="PTHR35528:SF3">
    <property type="entry name" value="BLL1675 PROTEIN"/>
    <property type="match status" value="1"/>
</dbReference>
<sequence>MIWAVCVQTLGVVGQQVGSCLLCRVPGRSQGIEVQAVAGQGHAFSGKGNPPRQKAKAGRDEADGLWDEVFRAVDGVRHGLWRVVEESGFVQGILLEPHREIKAAKTCLTKLLGEYDVPEVIHTDGLRSHRAAIRELSSLRAVNHHEVISTARCNTILEQDHRSPRRQERSQQGFNRWRRAQEFLNLHALITNLYPHSRTSVSALTRRRKSETRIPDVVSGRGRGDLRFGPPLPSTCRTASEGNTTVRRAASSWSPLFLLGVLQGMEPFRDVRRRG</sequence>
<protein>
    <submittedName>
        <fullName evidence="2">DDE-type integrase/transposase/recombinase</fullName>
    </submittedName>
</protein>
<name>A0ABV6ASG8_9DEIO</name>
<feature type="domain" description="DDE" evidence="1">
    <location>
        <begin position="67"/>
        <end position="195"/>
    </location>
</feature>
<comment type="caution">
    <text evidence="2">The sequence shown here is derived from an EMBL/GenBank/DDBJ whole genome shotgun (WGS) entry which is preliminary data.</text>
</comment>
<reference evidence="2 3" key="1">
    <citation type="submission" date="2024-09" db="EMBL/GenBank/DDBJ databases">
        <authorList>
            <person name="Sun Q."/>
            <person name="Mori K."/>
        </authorList>
    </citation>
    <scope>NUCLEOTIDE SEQUENCE [LARGE SCALE GENOMIC DNA]</scope>
    <source>
        <strain evidence="2 3">JCM 13503</strain>
    </source>
</reference>
<evidence type="ECO:0000313" key="3">
    <source>
        <dbReference type="Proteomes" id="UP001589733"/>
    </source>
</evidence>
<dbReference type="Pfam" id="PF13610">
    <property type="entry name" value="DDE_Tnp_IS240"/>
    <property type="match status" value="1"/>
</dbReference>
<evidence type="ECO:0000313" key="2">
    <source>
        <dbReference type="EMBL" id="MFB9990450.1"/>
    </source>
</evidence>